<reference evidence="3 4" key="1">
    <citation type="submission" date="2023-12" db="EMBL/GenBank/DDBJ databases">
        <title>Baltic Sea Cyanobacteria.</title>
        <authorList>
            <person name="Delbaje E."/>
            <person name="Fewer D.P."/>
            <person name="Shishido T.K."/>
        </authorList>
    </citation>
    <scope>NUCLEOTIDE SEQUENCE [LARGE SCALE GENOMIC DNA]</scope>
    <source>
        <strain evidence="3 4">UHCC 0139</strain>
    </source>
</reference>
<keyword evidence="1" id="KW-0175">Coiled coil</keyword>
<accession>A0ABU5RTQ1</accession>
<gene>
    <name evidence="3" type="ORF">VB738_07720</name>
</gene>
<evidence type="ECO:0000313" key="3">
    <source>
        <dbReference type="EMBL" id="MEA5391149.1"/>
    </source>
</evidence>
<evidence type="ECO:0000313" key="4">
    <source>
        <dbReference type="Proteomes" id="UP001304461"/>
    </source>
</evidence>
<proteinExistence type="predicted"/>
<protein>
    <submittedName>
        <fullName evidence="3">Uncharacterized protein</fullName>
    </submittedName>
</protein>
<keyword evidence="4" id="KW-1185">Reference proteome</keyword>
<comment type="caution">
    <text evidence="3">The sequence shown here is derived from an EMBL/GenBank/DDBJ whole genome shotgun (WGS) entry which is preliminary data.</text>
</comment>
<feature type="coiled-coil region" evidence="1">
    <location>
        <begin position="172"/>
        <end position="205"/>
    </location>
</feature>
<evidence type="ECO:0000256" key="2">
    <source>
        <dbReference type="SAM" id="MobiDB-lite"/>
    </source>
</evidence>
<sequence length="258" mass="28529">MAGDPDAPISAISRHNSLAGLVNAAQSVICQPGWFLDPSQAVLVAADQAELDELMALLRQPMAGQGSDEDPLAAAQWVAENLMALYPGWKFGGALPVRLASEIGPEDSWREVFLSPRCLKLLALEVLPAVRAAKVGLHIPAMGGEDAVAGVKRHWRQWDWEEQDRKQDRRLAELMAQSEEQYRDRLNAAEEARKARREREAQREAAWRAKVGTDVADRLGQLEQLEAAWRAREVATPLLQSDQDSDEGGAYPVVEELH</sequence>
<dbReference type="Proteomes" id="UP001304461">
    <property type="component" value="Unassembled WGS sequence"/>
</dbReference>
<organism evidence="3 4">
    <name type="scientific">Cyanobium gracile UHCC 0139</name>
    <dbReference type="NCBI Taxonomy" id="3110308"/>
    <lineage>
        <taxon>Bacteria</taxon>
        <taxon>Bacillati</taxon>
        <taxon>Cyanobacteriota</taxon>
        <taxon>Cyanophyceae</taxon>
        <taxon>Synechococcales</taxon>
        <taxon>Prochlorococcaceae</taxon>
        <taxon>Cyanobium</taxon>
    </lineage>
</organism>
<name>A0ABU5RTQ1_9CYAN</name>
<dbReference type="EMBL" id="JAYGHX010000004">
    <property type="protein sequence ID" value="MEA5391149.1"/>
    <property type="molecule type" value="Genomic_DNA"/>
</dbReference>
<evidence type="ECO:0000256" key="1">
    <source>
        <dbReference type="SAM" id="Coils"/>
    </source>
</evidence>
<feature type="region of interest" description="Disordered" evidence="2">
    <location>
        <begin position="235"/>
        <end position="258"/>
    </location>
</feature>
<dbReference type="RefSeq" id="WP_323305201.1">
    <property type="nucleotide sequence ID" value="NZ_JAYGHX010000004.1"/>
</dbReference>